<dbReference type="SUPFAM" id="SSF52058">
    <property type="entry name" value="L domain-like"/>
    <property type="match status" value="1"/>
</dbReference>
<dbReference type="HOGENOM" id="CLU_000837_25_0_1"/>
<evidence type="ECO:0000313" key="12">
    <source>
        <dbReference type="Proteomes" id="UP000032180"/>
    </source>
</evidence>
<dbReference type="AlphaFoldDB" id="A0A0D9X4U2"/>
<accession>A0A0D9X4U2</accession>
<dbReference type="InterPro" id="IPR042197">
    <property type="entry name" value="Apaf_helical"/>
</dbReference>
<dbReference type="PRINTS" id="PR00364">
    <property type="entry name" value="DISEASERSIST"/>
</dbReference>
<dbReference type="eggNOG" id="KOG4658">
    <property type="taxonomic scope" value="Eukaryota"/>
</dbReference>
<dbReference type="InterPro" id="IPR055414">
    <property type="entry name" value="LRR_R13L4/SHOC2-like"/>
</dbReference>
<feature type="domain" description="NB-ARC" evidence="7">
    <location>
        <begin position="345"/>
        <end position="514"/>
    </location>
</feature>
<dbReference type="Gene3D" id="1.20.5.4130">
    <property type="match status" value="1"/>
</dbReference>
<dbReference type="Pfam" id="PF00931">
    <property type="entry name" value="NB-ARC"/>
    <property type="match status" value="1"/>
</dbReference>
<sequence length="1147" mass="130797">MDKVINTLPLGDDRKMKIVSIVTLAKAVYDKLKPVFCFEALVPVSREPNMKKVSRDIFIDFGKKKVSDLMILDERRATRGSRALAATTRIIEVVTHVGDVHEMQTLSRDDSQKTVLTVRADVLIAHQLRDVTKFQKICSGVPLAIIIMASLLASKPREAVMITKEQSIDRSTMELVTGAMGSLLPKLSQLLKDEYNLQIGVRKKIESLSRELESVHAVLCIIGEVPSNQLSNLVKLWARDLREASYQMEDIIDAFLVRVDGPEPAADPGMLRRFKKKMCKRFNKSKHRHNIGGAIDDINEKLKEVAERRGRYTVDDIPKPAVPATIDPRLLSLYKKSSELVGIQGQMDKLMKMLCLSDDSDLTDKMVKMICIVGIGGLGKTTLAKAVYDKLKPDFDCGAFVLVGQNPDVKKVLRDILSGLDKQMYMNSNMLSLDEKQLIDELQKFLQKKRCFIVIDDIWDKKSWQIFRCALQDNTGSRVITTTRNFDVATHTSYIYKMQPLSRDDSENLLYDRVNGEGKCLDSPSAQACEKILKKCGGVPLAIITIASLLANKPMEYWPEVYNSIGFLHEGNDDVENTRRILSLSYYDLPLHLKPCLSYLSIFPEDYYIEKILLIWKWIAEGFIPEKQAAKLGLFETGEGYFNELINRSMIQPVEDENSWCIDGCHVHDMVLDQIRVLSSEENFVTVIDGGEQHELLRKNCRRLALHHWSFQKNGNQLASIGVEQLRYLSVQSVPFILLPDEVGNLKFLQVLDLSQTKILELPVSVSLLTKLLCLRVGTYARVSPSVIGKLQSLQEIWIKPSSGDRWQFVKALGKLTELRILRIEYLRLDGLDETSALLESLLNLHKIHTMEINDHFYVSEGVTWESGFTCPQHLRYLYLISLKFHRMPVWINSSVLPNLFYLDLQVNVLDGQDIETLGRLPELRCLKLHTEYNGIVTSEKTVSDGYFRELRYFSTPYLCVRFDDLHGIMILKDADLPGFDKLLSFTHIGRNSLETVEVNTYCSGACDEEVKEAEAALAHSAAIHPNHRTLRIMRFWQEKMLSPHEEPSSFFPKVVVENVNVEERNHDDFTIVFYWMLKRNPCVEKFSISINCENASLEDVERAEAAARFAVDVHANRPTLELMRYSEDKMVLSDQHQQCTEEPKPH</sequence>
<dbReference type="Gene3D" id="3.80.10.10">
    <property type="entry name" value="Ribonuclease Inhibitor"/>
    <property type="match status" value="1"/>
</dbReference>
<dbReference type="InterPro" id="IPR032675">
    <property type="entry name" value="LRR_dom_sf"/>
</dbReference>
<evidence type="ECO:0000256" key="6">
    <source>
        <dbReference type="ARBA" id="ARBA00023054"/>
    </source>
</evidence>
<dbReference type="Pfam" id="PF23598">
    <property type="entry name" value="LRR_14"/>
    <property type="match status" value="1"/>
</dbReference>
<reference evidence="11 12" key="1">
    <citation type="submission" date="2012-08" db="EMBL/GenBank/DDBJ databases">
        <title>Oryza genome evolution.</title>
        <authorList>
            <person name="Wing R.A."/>
        </authorList>
    </citation>
    <scope>NUCLEOTIDE SEQUENCE</scope>
</reference>
<name>A0A0D9X4U2_9ORYZ</name>
<evidence type="ECO:0000256" key="1">
    <source>
        <dbReference type="ARBA" id="ARBA00008894"/>
    </source>
</evidence>
<evidence type="ECO:0000256" key="2">
    <source>
        <dbReference type="ARBA" id="ARBA00022614"/>
    </source>
</evidence>
<dbReference type="Pfam" id="PF23559">
    <property type="entry name" value="WHD_DRP"/>
    <property type="match status" value="1"/>
</dbReference>
<feature type="domain" description="Disease resistance R13L4/SHOC-2-like LRR" evidence="10">
    <location>
        <begin position="701"/>
        <end position="1031"/>
    </location>
</feature>
<keyword evidence="2" id="KW-0433">Leucine-rich repeat</keyword>
<evidence type="ECO:0000256" key="4">
    <source>
        <dbReference type="ARBA" id="ARBA00022741"/>
    </source>
</evidence>
<comment type="similarity">
    <text evidence="1">Belongs to the disease resistance NB-LRR family.</text>
</comment>
<dbReference type="InterPro" id="IPR027417">
    <property type="entry name" value="P-loop_NTPase"/>
</dbReference>
<dbReference type="Pfam" id="PF18052">
    <property type="entry name" value="Rx_N"/>
    <property type="match status" value="1"/>
</dbReference>
<feature type="domain" description="Disease resistance N-terminal" evidence="8">
    <location>
        <begin position="179"/>
        <end position="273"/>
    </location>
</feature>
<keyword evidence="12" id="KW-1185">Reference proteome</keyword>
<evidence type="ECO:0008006" key="13">
    <source>
        <dbReference type="Google" id="ProtNLM"/>
    </source>
</evidence>
<keyword evidence="3" id="KW-0677">Repeat</keyword>
<evidence type="ECO:0000259" key="8">
    <source>
        <dbReference type="Pfam" id="PF18052"/>
    </source>
</evidence>
<reference evidence="11" key="3">
    <citation type="submission" date="2015-04" db="UniProtKB">
        <authorList>
            <consortium name="EnsemblPlants"/>
        </authorList>
    </citation>
    <scope>IDENTIFICATION</scope>
</reference>
<keyword evidence="5" id="KW-0611">Plant defense</keyword>
<evidence type="ECO:0000313" key="11">
    <source>
        <dbReference type="EnsemblPlants" id="LPERR08G04120.1"/>
    </source>
</evidence>
<dbReference type="GO" id="GO:0042742">
    <property type="term" value="P:defense response to bacterium"/>
    <property type="evidence" value="ECO:0007669"/>
    <property type="project" value="UniProtKB-ARBA"/>
</dbReference>
<dbReference type="InterPro" id="IPR002182">
    <property type="entry name" value="NB-ARC"/>
</dbReference>
<dbReference type="InterPro" id="IPR036388">
    <property type="entry name" value="WH-like_DNA-bd_sf"/>
</dbReference>
<protein>
    <recommendedName>
        <fullName evidence="13">NB-ARC domain-containing protein</fullName>
    </recommendedName>
</protein>
<dbReference type="Gene3D" id="1.10.8.430">
    <property type="entry name" value="Helical domain of apoptotic protease-activating factors"/>
    <property type="match status" value="1"/>
</dbReference>
<dbReference type="GO" id="GO:0009626">
    <property type="term" value="P:plant-type hypersensitive response"/>
    <property type="evidence" value="ECO:0007669"/>
    <property type="project" value="UniProtKB-ARBA"/>
</dbReference>
<dbReference type="PANTHER" id="PTHR23155:SF1181">
    <property type="entry name" value="OS08G0170200 PROTEIN"/>
    <property type="match status" value="1"/>
</dbReference>
<dbReference type="GO" id="GO:0002758">
    <property type="term" value="P:innate immune response-activating signaling pathway"/>
    <property type="evidence" value="ECO:0007669"/>
    <property type="project" value="UniProtKB-ARBA"/>
</dbReference>
<dbReference type="InterPro" id="IPR044974">
    <property type="entry name" value="Disease_R_plants"/>
</dbReference>
<proteinExistence type="inferred from homology"/>
<evidence type="ECO:0000259" key="10">
    <source>
        <dbReference type="Pfam" id="PF23598"/>
    </source>
</evidence>
<dbReference type="InterPro" id="IPR058922">
    <property type="entry name" value="WHD_DRP"/>
</dbReference>
<feature type="domain" description="Disease resistance protein winged helix" evidence="9">
    <location>
        <begin position="602"/>
        <end position="673"/>
    </location>
</feature>
<dbReference type="PANTHER" id="PTHR23155">
    <property type="entry name" value="DISEASE RESISTANCE PROTEIN RP"/>
    <property type="match status" value="1"/>
</dbReference>
<dbReference type="Gene3D" id="1.10.10.10">
    <property type="entry name" value="Winged helix-like DNA-binding domain superfamily/Winged helix DNA-binding domain"/>
    <property type="match status" value="1"/>
</dbReference>
<dbReference type="Gene3D" id="3.40.50.300">
    <property type="entry name" value="P-loop containing nucleotide triphosphate hydrolases"/>
    <property type="match status" value="1"/>
</dbReference>
<evidence type="ECO:0000256" key="3">
    <source>
        <dbReference type="ARBA" id="ARBA00022737"/>
    </source>
</evidence>
<dbReference type="CDD" id="cd14798">
    <property type="entry name" value="RX-CC_like"/>
    <property type="match status" value="1"/>
</dbReference>
<dbReference type="Gramene" id="LPERR08G04120.1">
    <property type="protein sequence ID" value="LPERR08G04120.1"/>
    <property type="gene ID" value="LPERR08G04120"/>
</dbReference>
<dbReference type="GO" id="GO:0043531">
    <property type="term" value="F:ADP binding"/>
    <property type="evidence" value="ECO:0007669"/>
    <property type="project" value="InterPro"/>
</dbReference>
<dbReference type="Proteomes" id="UP000032180">
    <property type="component" value="Chromosome 8"/>
</dbReference>
<dbReference type="InterPro" id="IPR038005">
    <property type="entry name" value="RX-like_CC"/>
</dbReference>
<dbReference type="FunFam" id="1.10.10.10:FF:000322">
    <property type="entry name" value="Probable disease resistance protein At1g63360"/>
    <property type="match status" value="1"/>
</dbReference>
<dbReference type="InterPro" id="IPR041118">
    <property type="entry name" value="Rx_N"/>
</dbReference>
<dbReference type="STRING" id="77586.A0A0D9X4U2"/>
<keyword evidence="4" id="KW-0547">Nucleotide-binding</keyword>
<dbReference type="FunFam" id="3.40.50.300:FF:001091">
    <property type="entry name" value="Probable disease resistance protein At1g61300"/>
    <property type="match status" value="1"/>
</dbReference>
<dbReference type="EnsemblPlants" id="LPERR08G04120.1">
    <property type="protein sequence ID" value="LPERR08G04120.1"/>
    <property type="gene ID" value="LPERR08G04120"/>
</dbReference>
<evidence type="ECO:0000259" key="9">
    <source>
        <dbReference type="Pfam" id="PF23559"/>
    </source>
</evidence>
<evidence type="ECO:0000259" key="7">
    <source>
        <dbReference type="Pfam" id="PF00931"/>
    </source>
</evidence>
<reference evidence="12" key="2">
    <citation type="submission" date="2013-12" db="EMBL/GenBank/DDBJ databases">
        <authorList>
            <person name="Yu Y."/>
            <person name="Lee S."/>
            <person name="de Baynast K."/>
            <person name="Wissotski M."/>
            <person name="Liu L."/>
            <person name="Talag J."/>
            <person name="Goicoechea J."/>
            <person name="Angelova A."/>
            <person name="Jetty R."/>
            <person name="Kudrna D."/>
            <person name="Golser W."/>
            <person name="Rivera L."/>
            <person name="Zhang J."/>
            <person name="Wing R."/>
        </authorList>
    </citation>
    <scope>NUCLEOTIDE SEQUENCE</scope>
</reference>
<keyword evidence="6" id="KW-0175">Coiled coil</keyword>
<evidence type="ECO:0000256" key="5">
    <source>
        <dbReference type="ARBA" id="ARBA00022821"/>
    </source>
</evidence>
<organism evidence="11 12">
    <name type="scientific">Leersia perrieri</name>
    <dbReference type="NCBI Taxonomy" id="77586"/>
    <lineage>
        <taxon>Eukaryota</taxon>
        <taxon>Viridiplantae</taxon>
        <taxon>Streptophyta</taxon>
        <taxon>Embryophyta</taxon>
        <taxon>Tracheophyta</taxon>
        <taxon>Spermatophyta</taxon>
        <taxon>Magnoliopsida</taxon>
        <taxon>Liliopsida</taxon>
        <taxon>Poales</taxon>
        <taxon>Poaceae</taxon>
        <taxon>BOP clade</taxon>
        <taxon>Oryzoideae</taxon>
        <taxon>Oryzeae</taxon>
        <taxon>Oryzinae</taxon>
        <taxon>Leersia</taxon>
    </lineage>
</organism>
<dbReference type="SUPFAM" id="SSF52540">
    <property type="entry name" value="P-loop containing nucleoside triphosphate hydrolases"/>
    <property type="match status" value="2"/>
</dbReference>